<dbReference type="InterPro" id="IPR001128">
    <property type="entry name" value="Cyt_P450"/>
</dbReference>
<keyword evidence="5 10" id="KW-0479">Metal-binding</keyword>
<dbReference type="PRINTS" id="PR00385">
    <property type="entry name" value="P450"/>
</dbReference>
<evidence type="ECO:0000256" key="9">
    <source>
        <dbReference type="ARBA" id="ARBA00023136"/>
    </source>
</evidence>
<keyword evidence="14" id="KW-1185">Reference proteome</keyword>
<evidence type="ECO:0000256" key="4">
    <source>
        <dbReference type="ARBA" id="ARBA00022617"/>
    </source>
</evidence>
<dbReference type="GO" id="GO:0016705">
    <property type="term" value="F:oxidoreductase activity, acting on paired donors, with incorporation or reduction of molecular oxygen"/>
    <property type="evidence" value="ECO:0007669"/>
    <property type="project" value="InterPro"/>
</dbReference>
<keyword evidence="9 12" id="KW-0472">Membrane</keyword>
<evidence type="ECO:0000256" key="10">
    <source>
        <dbReference type="PIRSR" id="PIRSR602403-1"/>
    </source>
</evidence>
<keyword evidence="4 10" id="KW-0349">Heme</keyword>
<dbReference type="AlphaFoldDB" id="A0A4S8KP65"/>
<organism evidence="13 14">
    <name type="scientific">Dendrothele bispora (strain CBS 962.96)</name>
    <dbReference type="NCBI Taxonomy" id="1314807"/>
    <lineage>
        <taxon>Eukaryota</taxon>
        <taxon>Fungi</taxon>
        <taxon>Dikarya</taxon>
        <taxon>Basidiomycota</taxon>
        <taxon>Agaricomycotina</taxon>
        <taxon>Agaricomycetes</taxon>
        <taxon>Agaricomycetidae</taxon>
        <taxon>Agaricales</taxon>
        <taxon>Agaricales incertae sedis</taxon>
        <taxon>Dendrothele</taxon>
    </lineage>
</organism>
<feature type="transmembrane region" description="Helical" evidence="12">
    <location>
        <begin position="39"/>
        <end position="57"/>
    </location>
</feature>
<dbReference type="PANTHER" id="PTHR24304:SF2">
    <property type="entry name" value="24-HYDROXYCHOLESTEROL 7-ALPHA-HYDROXYLASE"/>
    <property type="match status" value="1"/>
</dbReference>
<dbReference type="FunFam" id="1.10.630.10:FF:000033">
    <property type="entry name" value="14-alpha sterol demethylase"/>
    <property type="match status" value="1"/>
</dbReference>
<comment type="cofactor">
    <cofactor evidence="1 10">
        <name>heme</name>
        <dbReference type="ChEBI" id="CHEBI:30413"/>
    </cofactor>
</comment>
<dbReference type="GO" id="GO:0004497">
    <property type="term" value="F:monooxygenase activity"/>
    <property type="evidence" value="ECO:0007669"/>
    <property type="project" value="UniProtKB-KW"/>
</dbReference>
<dbReference type="Pfam" id="PF00067">
    <property type="entry name" value="p450"/>
    <property type="match status" value="1"/>
</dbReference>
<comment type="similarity">
    <text evidence="3 11">Belongs to the cytochrome P450 family.</text>
</comment>
<dbReference type="InterPro" id="IPR002403">
    <property type="entry name" value="Cyt_P450_E_grp-IV"/>
</dbReference>
<evidence type="ECO:0000256" key="6">
    <source>
        <dbReference type="ARBA" id="ARBA00023002"/>
    </source>
</evidence>
<dbReference type="OrthoDB" id="1055148at2759"/>
<keyword evidence="8 11" id="KW-0503">Monooxygenase</keyword>
<evidence type="ECO:0000256" key="7">
    <source>
        <dbReference type="ARBA" id="ARBA00023004"/>
    </source>
</evidence>
<evidence type="ECO:0000256" key="11">
    <source>
        <dbReference type="RuleBase" id="RU000461"/>
    </source>
</evidence>
<feature type="binding site" description="axial binding residue" evidence="10">
    <location>
        <position position="504"/>
    </location>
    <ligand>
        <name>heme</name>
        <dbReference type="ChEBI" id="CHEBI:30413"/>
    </ligand>
    <ligandPart>
        <name>Fe</name>
        <dbReference type="ChEBI" id="CHEBI:18248"/>
    </ligandPart>
</feature>
<evidence type="ECO:0000313" key="14">
    <source>
        <dbReference type="Proteomes" id="UP000297245"/>
    </source>
</evidence>
<keyword evidence="12" id="KW-0812">Transmembrane</keyword>
<evidence type="ECO:0000256" key="12">
    <source>
        <dbReference type="SAM" id="Phobius"/>
    </source>
</evidence>
<evidence type="ECO:0000256" key="8">
    <source>
        <dbReference type="ARBA" id="ARBA00023033"/>
    </source>
</evidence>
<keyword evidence="6 11" id="KW-0560">Oxidoreductase</keyword>
<dbReference type="GO" id="GO:0016020">
    <property type="term" value="C:membrane"/>
    <property type="evidence" value="ECO:0007669"/>
    <property type="project" value="UniProtKB-SubCell"/>
</dbReference>
<gene>
    <name evidence="13" type="ORF">K435DRAFT_96145</name>
</gene>
<keyword evidence="7 10" id="KW-0408">Iron</keyword>
<dbReference type="EMBL" id="ML180465">
    <property type="protein sequence ID" value="THU77363.1"/>
    <property type="molecule type" value="Genomic_DNA"/>
</dbReference>
<keyword evidence="12" id="KW-1133">Transmembrane helix</keyword>
<protein>
    <submittedName>
        <fullName evidence="13">Cytochrome P450</fullName>
    </submittedName>
</protein>
<dbReference type="PANTHER" id="PTHR24304">
    <property type="entry name" value="CYTOCHROME P450 FAMILY 7"/>
    <property type="match status" value="1"/>
</dbReference>
<sequence>MSSVMGNFVNGTLLPSIPVVADSWEGYIAQAKELSSPRILLLACINIPIVVIVVNVLRQLLVPRRKSDIPVVFHWLPIIGSAIEYGNNPLKFFLSCQEKYGDVFTFVLFGRHVTVALGAKGNNFVLGGKSTAFGAEEAYQHLTTPVFGKDVVYDVPNHVFMEQKKFIKVGLTTDNFRKYVDMIVEEVEAFLENDPAFEVYQTGDTTKWGQFDPLEALADITILTASRTLQGKEIRSSLDKSFSKLYSDLDGGFTPVNFLFPNLPLENYRKRDVAQRKMSEFYVDIIRKRKEGKQHEDDMISALMSQEYRSGSPLRDHEVAHLMIALLMAGQHTSSITSTWALLNMAAKPGFVEALYKEQVQYFGTADGKFRSLTYEELRALPLLDATIRETLRLHPPIHSIMRYVREDVPIPPTFAAPSKDGSYVVPKGNYVLASPLVSQMDPKVWKKPSEWDPYRWSDPEGAAAQALKTYVDGNGEKIDFGFGAVSKGTESPYQPFGAGRHRCVGEQFAYLQLGTILATLVRKIEMRIPTGVPENNYHTMITMPKNPRHIHYRRRVS</sequence>
<dbReference type="PROSITE" id="PS00086">
    <property type="entry name" value="CYTOCHROME_P450"/>
    <property type="match status" value="1"/>
</dbReference>
<dbReference type="Gene3D" id="1.10.630.10">
    <property type="entry name" value="Cytochrome P450"/>
    <property type="match status" value="1"/>
</dbReference>
<name>A0A4S8KP65_DENBC</name>
<evidence type="ECO:0000313" key="13">
    <source>
        <dbReference type="EMBL" id="THU77363.1"/>
    </source>
</evidence>
<reference evidence="13 14" key="1">
    <citation type="journal article" date="2019" name="Nat. Ecol. Evol.">
        <title>Megaphylogeny resolves global patterns of mushroom evolution.</title>
        <authorList>
            <person name="Varga T."/>
            <person name="Krizsan K."/>
            <person name="Foldi C."/>
            <person name="Dima B."/>
            <person name="Sanchez-Garcia M."/>
            <person name="Sanchez-Ramirez S."/>
            <person name="Szollosi G.J."/>
            <person name="Szarkandi J.G."/>
            <person name="Papp V."/>
            <person name="Albert L."/>
            <person name="Andreopoulos W."/>
            <person name="Angelini C."/>
            <person name="Antonin V."/>
            <person name="Barry K.W."/>
            <person name="Bougher N.L."/>
            <person name="Buchanan P."/>
            <person name="Buyck B."/>
            <person name="Bense V."/>
            <person name="Catcheside P."/>
            <person name="Chovatia M."/>
            <person name="Cooper J."/>
            <person name="Damon W."/>
            <person name="Desjardin D."/>
            <person name="Finy P."/>
            <person name="Geml J."/>
            <person name="Haridas S."/>
            <person name="Hughes K."/>
            <person name="Justo A."/>
            <person name="Karasinski D."/>
            <person name="Kautmanova I."/>
            <person name="Kiss B."/>
            <person name="Kocsube S."/>
            <person name="Kotiranta H."/>
            <person name="LaButti K.M."/>
            <person name="Lechner B.E."/>
            <person name="Liimatainen K."/>
            <person name="Lipzen A."/>
            <person name="Lukacs Z."/>
            <person name="Mihaltcheva S."/>
            <person name="Morgado L.N."/>
            <person name="Niskanen T."/>
            <person name="Noordeloos M.E."/>
            <person name="Ohm R.A."/>
            <person name="Ortiz-Santana B."/>
            <person name="Ovrebo C."/>
            <person name="Racz N."/>
            <person name="Riley R."/>
            <person name="Savchenko A."/>
            <person name="Shiryaev A."/>
            <person name="Soop K."/>
            <person name="Spirin V."/>
            <person name="Szebenyi C."/>
            <person name="Tomsovsky M."/>
            <person name="Tulloss R.E."/>
            <person name="Uehling J."/>
            <person name="Grigoriev I.V."/>
            <person name="Vagvolgyi C."/>
            <person name="Papp T."/>
            <person name="Martin F.M."/>
            <person name="Miettinen O."/>
            <person name="Hibbett D.S."/>
            <person name="Nagy L.G."/>
        </authorList>
    </citation>
    <scope>NUCLEOTIDE SEQUENCE [LARGE SCALE GENOMIC DNA]</scope>
    <source>
        <strain evidence="13 14">CBS 962.96</strain>
    </source>
</reference>
<evidence type="ECO:0000256" key="3">
    <source>
        <dbReference type="ARBA" id="ARBA00010617"/>
    </source>
</evidence>
<dbReference type="PRINTS" id="PR00465">
    <property type="entry name" value="EP450IV"/>
</dbReference>
<evidence type="ECO:0000256" key="2">
    <source>
        <dbReference type="ARBA" id="ARBA00004370"/>
    </source>
</evidence>
<dbReference type="SUPFAM" id="SSF48264">
    <property type="entry name" value="Cytochrome P450"/>
    <property type="match status" value="1"/>
</dbReference>
<comment type="subcellular location">
    <subcellularLocation>
        <location evidence="2">Membrane</location>
    </subcellularLocation>
</comment>
<dbReference type="InterPro" id="IPR017972">
    <property type="entry name" value="Cyt_P450_CS"/>
</dbReference>
<dbReference type="GO" id="GO:0020037">
    <property type="term" value="F:heme binding"/>
    <property type="evidence" value="ECO:0007669"/>
    <property type="project" value="InterPro"/>
</dbReference>
<dbReference type="InterPro" id="IPR050529">
    <property type="entry name" value="CYP450_sterol_14alpha_dmase"/>
</dbReference>
<proteinExistence type="inferred from homology"/>
<dbReference type="InterPro" id="IPR036396">
    <property type="entry name" value="Cyt_P450_sf"/>
</dbReference>
<dbReference type="Proteomes" id="UP000297245">
    <property type="component" value="Unassembled WGS sequence"/>
</dbReference>
<evidence type="ECO:0000256" key="1">
    <source>
        <dbReference type="ARBA" id="ARBA00001971"/>
    </source>
</evidence>
<dbReference type="GO" id="GO:0005506">
    <property type="term" value="F:iron ion binding"/>
    <property type="evidence" value="ECO:0007669"/>
    <property type="project" value="InterPro"/>
</dbReference>
<dbReference type="CDD" id="cd11042">
    <property type="entry name" value="CYP51-like"/>
    <property type="match status" value="1"/>
</dbReference>
<evidence type="ECO:0000256" key="5">
    <source>
        <dbReference type="ARBA" id="ARBA00022723"/>
    </source>
</evidence>
<accession>A0A4S8KP65</accession>